<comment type="function">
    <text evidence="1">Required for disulfide bond formation in some periplasmic proteins. Acts by transferring its disulfide bond to other proteins and is reduced in the process.</text>
</comment>
<dbReference type="NCBIfam" id="NF008657">
    <property type="entry name" value="PRK11657.1"/>
    <property type="match status" value="1"/>
</dbReference>
<dbReference type="RefSeq" id="WP_067723080.1">
    <property type="nucleotide sequence ID" value="NZ_JABERL010000052.1"/>
</dbReference>
<dbReference type="Gene3D" id="3.40.30.10">
    <property type="entry name" value="Glutaredoxin"/>
    <property type="match status" value="1"/>
</dbReference>
<reference evidence="3 4" key="1">
    <citation type="submission" date="2020-04" db="EMBL/GenBank/DDBJ databases">
        <title>Acinetobacter Taxon 24.</title>
        <authorList>
            <person name="Nemec A."/>
            <person name="Radolfova-Krizova L."/>
            <person name="Higgins P.G."/>
            <person name="Spanelova P."/>
        </authorList>
    </citation>
    <scope>NUCLEOTIDE SEQUENCE [LARGE SCALE GENOMIC DNA]</scope>
    <source>
        <strain evidence="3 4">ANC 5380</strain>
    </source>
</reference>
<dbReference type="InterPro" id="IPR033954">
    <property type="entry name" value="DiS-bond_Isoase_DsbC/G"/>
</dbReference>
<dbReference type="PANTHER" id="PTHR35272">
    <property type="entry name" value="THIOL:DISULFIDE INTERCHANGE PROTEIN DSBC-RELATED"/>
    <property type="match status" value="1"/>
</dbReference>
<dbReference type="CDD" id="cd03020">
    <property type="entry name" value="DsbA_DsbC_DsbG"/>
    <property type="match status" value="1"/>
</dbReference>
<keyword evidence="1" id="KW-0574">Periplasm</keyword>
<dbReference type="SUPFAM" id="SSF54423">
    <property type="entry name" value="DsbC/DsbG N-terminal domain-like"/>
    <property type="match status" value="1"/>
</dbReference>
<dbReference type="InterPro" id="IPR009094">
    <property type="entry name" value="DiS-bond_isomerase_DsbC/G_N_sf"/>
</dbReference>
<keyword evidence="1" id="KW-0676">Redox-active center</keyword>
<protein>
    <recommendedName>
        <fullName evidence="1">Thiol:disulfide interchange protein</fullName>
    </recommendedName>
</protein>
<accession>A0A241VAY7</accession>
<dbReference type="GO" id="GO:0042597">
    <property type="term" value="C:periplasmic space"/>
    <property type="evidence" value="ECO:0007669"/>
    <property type="project" value="UniProtKB-SubCell"/>
</dbReference>
<dbReference type="InterPro" id="IPR051470">
    <property type="entry name" value="Thiol:disulfide_interchange"/>
</dbReference>
<feature type="domain" description="Thioredoxin-like fold" evidence="2">
    <location>
        <begin position="118"/>
        <end position="235"/>
    </location>
</feature>
<proteinExistence type="inferred from homology"/>
<dbReference type="PANTHER" id="PTHR35272:SF4">
    <property type="entry name" value="THIOL:DISULFIDE INTERCHANGE PROTEIN DSBG"/>
    <property type="match status" value="1"/>
</dbReference>
<dbReference type="STRING" id="1977878.B9T23_14135"/>
<dbReference type="Gene3D" id="3.10.450.70">
    <property type="entry name" value="Disulphide bond isomerase, DsbC/G, N-terminal"/>
    <property type="match status" value="1"/>
</dbReference>
<evidence type="ECO:0000313" key="4">
    <source>
        <dbReference type="Proteomes" id="UP000569202"/>
    </source>
</evidence>
<feature type="signal peptide" evidence="1">
    <location>
        <begin position="1"/>
        <end position="23"/>
    </location>
</feature>
<gene>
    <name evidence="3" type="primary">dsbG</name>
    <name evidence="3" type="ORF">HLH17_14195</name>
</gene>
<dbReference type="PROSITE" id="PS51257">
    <property type="entry name" value="PROKAR_LIPOPROTEIN"/>
    <property type="match status" value="1"/>
</dbReference>
<sequence length="250" mass="28192">MNTIFKASVLLGTMLTVACGVNADPNTIKKQLEKDGFEFVKQIPSPEGLTGWVGHEDQYSNTVFISNDDKYYIKGELFDAQGKSLSNEQIEKHMKKAVLDDVWKTLEKSTWIQDGKPDAPRVVYVFSDPNCPYCYKFWHAARPWVESGKVQLRHIQVGVIREESRGQVATLLMSKDPAAVFNDMNKNKGKKQLKKMEKIPAEIAAKIDANQALMGKYGFFSTPSMAWRDSKGNFQSAQGMPGDLKEIFEK</sequence>
<evidence type="ECO:0000256" key="1">
    <source>
        <dbReference type="RuleBase" id="RU364038"/>
    </source>
</evidence>
<dbReference type="SUPFAM" id="SSF52833">
    <property type="entry name" value="Thioredoxin-like"/>
    <property type="match status" value="1"/>
</dbReference>
<dbReference type="AlphaFoldDB" id="A0A241VAY7"/>
<comment type="caution">
    <text evidence="3">The sequence shown here is derived from an EMBL/GenBank/DDBJ whole genome shotgun (WGS) entry which is preliminary data.</text>
</comment>
<dbReference type="Proteomes" id="UP000569202">
    <property type="component" value="Unassembled WGS sequence"/>
</dbReference>
<comment type="similarity">
    <text evidence="1">Belongs to the thioredoxin family. DsbC subfamily.</text>
</comment>
<dbReference type="InterPro" id="IPR012336">
    <property type="entry name" value="Thioredoxin-like_fold"/>
</dbReference>
<dbReference type="Pfam" id="PF13098">
    <property type="entry name" value="Thioredoxin_2"/>
    <property type="match status" value="1"/>
</dbReference>
<feature type="chain" id="PRO_5033203781" description="Thiol:disulfide interchange protein" evidence="1">
    <location>
        <begin position="24"/>
        <end position="250"/>
    </location>
</feature>
<name>A0A241VAY7_9GAMM</name>
<keyword evidence="1" id="KW-0732">Signal</keyword>
<dbReference type="InterPro" id="IPR036249">
    <property type="entry name" value="Thioredoxin-like_sf"/>
</dbReference>
<evidence type="ECO:0000259" key="2">
    <source>
        <dbReference type="Pfam" id="PF13098"/>
    </source>
</evidence>
<organism evidence="3 4">
    <name type="scientific">Acinetobacter terrae</name>
    <dbReference type="NCBI Taxonomy" id="2731247"/>
    <lineage>
        <taxon>Bacteria</taxon>
        <taxon>Pseudomonadati</taxon>
        <taxon>Pseudomonadota</taxon>
        <taxon>Gammaproteobacteria</taxon>
        <taxon>Moraxellales</taxon>
        <taxon>Moraxellaceae</taxon>
        <taxon>Acinetobacter</taxon>
        <taxon>Acinetobacter Taxon 24</taxon>
    </lineage>
</organism>
<accession>A0A7Y2RHK5</accession>
<comment type="subcellular location">
    <subcellularLocation>
        <location evidence="1">Periplasm</location>
    </subcellularLocation>
</comment>
<dbReference type="EMBL" id="JABERL010000052">
    <property type="protein sequence ID" value="NNH78777.1"/>
    <property type="molecule type" value="Genomic_DNA"/>
</dbReference>
<evidence type="ECO:0000313" key="3">
    <source>
        <dbReference type="EMBL" id="NNH78777.1"/>
    </source>
</evidence>